<dbReference type="PROSITE" id="PS50943">
    <property type="entry name" value="HTH_CROC1"/>
    <property type="match status" value="1"/>
</dbReference>
<sequence>MKLLKTEEIVNEIKKKKITAYQIASETDLSEVGINKILNGQVKKPRKSTIKILSNYLNSSDNEKNSTPKTDLIDKRFEEIVAFKVKEIIQSDINELNQEINQLQQKVDNLISINSKLLLEISLKNGK</sequence>
<dbReference type="RefSeq" id="WP_011708794.1">
    <property type="nucleotide sequence ID" value="NZ_BMIX01000034.1"/>
</dbReference>
<evidence type="ECO:0000259" key="2">
    <source>
        <dbReference type="PROSITE" id="PS50943"/>
    </source>
</evidence>
<dbReference type="Pfam" id="PF01381">
    <property type="entry name" value="HTH_3"/>
    <property type="match status" value="1"/>
</dbReference>
<dbReference type="InterPro" id="IPR001387">
    <property type="entry name" value="Cro/C1-type_HTH"/>
</dbReference>
<evidence type="ECO:0000313" key="3">
    <source>
        <dbReference type="EMBL" id="GGG46867.1"/>
    </source>
</evidence>
<dbReference type="EMBL" id="BMIX01000034">
    <property type="protein sequence ID" value="GGG46867.1"/>
    <property type="molecule type" value="Genomic_DNA"/>
</dbReference>
<proteinExistence type="predicted"/>
<keyword evidence="4" id="KW-1185">Reference proteome</keyword>
<feature type="domain" description="HTH cro/C1-type" evidence="2">
    <location>
        <begin position="9"/>
        <end position="64"/>
    </location>
</feature>
<dbReference type="SMART" id="SM00530">
    <property type="entry name" value="HTH_XRE"/>
    <property type="match status" value="1"/>
</dbReference>
<name>A0ABQ1WVD1_9FLAO</name>
<accession>A0ABQ1WVD1</accession>
<gene>
    <name evidence="3" type="ORF">GCM10011532_33490</name>
</gene>
<dbReference type="Proteomes" id="UP000605733">
    <property type="component" value="Unassembled WGS sequence"/>
</dbReference>
<dbReference type="InterPro" id="IPR010982">
    <property type="entry name" value="Lambda_DNA-bd_dom_sf"/>
</dbReference>
<dbReference type="Gene3D" id="1.10.260.40">
    <property type="entry name" value="lambda repressor-like DNA-binding domains"/>
    <property type="match status" value="1"/>
</dbReference>
<comment type="caution">
    <text evidence="3">The sequence shown here is derived from an EMBL/GenBank/DDBJ whole genome shotgun (WGS) entry which is preliminary data.</text>
</comment>
<reference evidence="4" key="1">
    <citation type="journal article" date="2019" name="Int. J. Syst. Evol. Microbiol.">
        <title>The Global Catalogue of Microorganisms (GCM) 10K type strain sequencing project: providing services to taxonomists for standard genome sequencing and annotation.</title>
        <authorList>
            <consortium name="The Broad Institute Genomics Platform"/>
            <consortium name="The Broad Institute Genome Sequencing Center for Infectious Disease"/>
            <person name="Wu L."/>
            <person name="Ma J."/>
        </authorList>
    </citation>
    <scope>NUCLEOTIDE SEQUENCE [LARGE SCALE GENOMIC DNA]</scope>
    <source>
        <strain evidence="4">CGMCC 1.15422</strain>
    </source>
</reference>
<organism evidence="3 4">
    <name type="scientific">Christiangramia forsetii</name>
    <dbReference type="NCBI Taxonomy" id="411153"/>
    <lineage>
        <taxon>Bacteria</taxon>
        <taxon>Pseudomonadati</taxon>
        <taxon>Bacteroidota</taxon>
        <taxon>Flavobacteriia</taxon>
        <taxon>Flavobacteriales</taxon>
        <taxon>Flavobacteriaceae</taxon>
        <taxon>Christiangramia</taxon>
    </lineage>
</organism>
<keyword evidence="1" id="KW-0175">Coiled coil</keyword>
<dbReference type="SUPFAM" id="SSF47413">
    <property type="entry name" value="lambda repressor-like DNA-binding domains"/>
    <property type="match status" value="1"/>
</dbReference>
<evidence type="ECO:0000313" key="4">
    <source>
        <dbReference type="Proteomes" id="UP000605733"/>
    </source>
</evidence>
<protein>
    <recommendedName>
        <fullName evidence="2">HTH cro/C1-type domain-containing protein</fullName>
    </recommendedName>
</protein>
<feature type="coiled-coil region" evidence="1">
    <location>
        <begin position="86"/>
        <end position="120"/>
    </location>
</feature>
<evidence type="ECO:0000256" key="1">
    <source>
        <dbReference type="SAM" id="Coils"/>
    </source>
</evidence>